<dbReference type="PROSITE" id="PS00062">
    <property type="entry name" value="ALDOKETO_REDUCTASE_2"/>
    <property type="match status" value="1"/>
</dbReference>
<evidence type="ECO:0000256" key="2">
    <source>
        <dbReference type="ARBA" id="ARBA00022857"/>
    </source>
</evidence>
<dbReference type="WBParaSite" id="HCON_00129495-00001">
    <property type="protein sequence ID" value="HCON_00129495-00001"/>
    <property type="gene ID" value="HCON_00129495"/>
</dbReference>
<dbReference type="PANTHER" id="PTHR43827">
    <property type="entry name" value="2,5-DIKETO-D-GLUCONIC ACID REDUCTASE"/>
    <property type="match status" value="1"/>
</dbReference>
<name>A0A7I4YPZ9_HAECO</name>
<evidence type="ECO:0000313" key="8">
    <source>
        <dbReference type="Proteomes" id="UP000025227"/>
    </source>
</evidence>
<dbReference type="InterPro" id="IPR036812">
    <property type="entry name" value="NAD(P)_OxRdtase_dom_sf"/>
</dbReference>
<dbReference type="SUPFAM" id="SSF51430">
    <property type="entry name" value="NAD(P)-linked oxidoreductase"/>
    <property type="match status" value="1"/>
</dbReference>
<evidence type="ECO:0000256" key="1">
    <source>
        <dbReference type="ARBA" id="ARBA00007905"/>
    </source>
</evidence>
<keyword evidence="3" id="KW-0560">Oxidoreductase</keyword>
<feature type="domain" description="NADP-dependent oxidoreductase" evidence="7">
    <location>
        <begin position="30"/>
        <end position="285"/>
    </location>
</feature>
<evidence type="ECO:0000256" key="4">
    <source>
        <dbReference type="PIRSR" id="PIRSR000097-1"/>
    </source>
</evidence>
<keyword evidence="2" id="KW-0521">NADP</keyword>
<organism evidence="8 9">
    <name type="scientific">Haemonchus contortus</name>
    <name type="common">Barber pole worm</name>
    <dbReference type="NCBI Taxonomy" id="6289"/>
    <lineage>
        <taxon>Eukaryota</taxon>
        <taxon>Metazoa</taxon>
        <taxon>Ecdysozoa</taxon>
        <taxon>Nematoda</taxon>
        <taxon>Chromadorea</taxon>
        <taxon>Rhabditida</taxon>
        <taxon>Rhabditina</taxon>
        <taxon>Rhabditomorpha</taxon>
        <taxon>Strongyloidea</taxon>
        <taxon>Trichostrongylidae</taxon>
        <taxon>Haemonchus</taxon>
    </lineage>
</organism>
<dbReference type="FunFam" id="3.20.20.100:FF:000002">
    <property type="entry name" value="2,5-diketo-D-gluconic acid reductase A"/>
    <property type="match status" value="1"/>
</dbReference>
<dbReference type="OrthoDB" id="416253at2759"/>
<keyword evidence="8" id="KW-1185">Reference proteome</keyword>
<reference evidence="9" key="1">
    <citation type="submission" date="2020-12" db="UniProtKB">
        <authorList>
            <consortium name="WormBaseParasite"/>
        </authorList>
    </citation>
    <scope>IDENTIFICATION</scope>
    <source>
        <strain evidence="9">MHco3</strain>
    </source>
</reference>
<dbReference type="GO" id="GO:0016616">
    <property type="term" value="F:oxidoreductase activity, acting on the CH-OH group of donors, NAD or NADP as acceptor"/>
    <property type="evidence" value="ECO:0007669"/>
    <property type="project" value="UniProtKB-ARBA"/>
</dbReference>
<dbReference type="Gene3D" id="3.20.20.100">
    <property type="entry name" value="NADP-dependent oxidoreductase domain"/>
    <property type="match status" value="1"/>
</dbReference>
<evidence type="ECO:0000313" key="9">
    <source>
        <dbReference type="WBParaSite" id="HCON_00129495-00001"/>
    </source>
</evidence>
<dbReference type="AlphaFoldDB" id="A0A7I4YPZ9"/>
<protein>
    <submittedName>
        <fullName evidence="9">Aldo_ket_red domain-containing protein</fullName>
    </submittedName>
</protein>
<dbReference type="OMA" id="DIALRWC"/>
<feature type="site" description="Lowers pKa of active site Tyr" evidence="6">
    <location>
        <position position="85"/>
    </location>
</feature>
<evidence type="ECO:0000256" key="6">
    <source>
        <dbReference type="PIRSR" id="PIRSR000097-3"/>
    </source>
</evidence>
<proteinExistence type="inferred from homology"/>
<dbReference type="PIRSF" id="PIRSF000097">
    <property type="entry name" value="AKR"/>
    <property type="match status" value="1"/>
</dbReference>
<dbReference type="Proteomes" id="UP000025227">
    <property type="component" value="Unplaced"/>
</dbReference>
<feature type="binding site" evidence="5">
    <location>
        <position position="119"/>
    </location>
    <ligand>
        <name>substrate</name>
    </ligand>
</feature>
<dbReference type="InterPro" id="IPR023210">
    <property type="entry name" value="NADP_OxRdtase_dom"/>
</dbReference>
<dbReference type="PANTHER" id="PTHR43827:SF3">
    <property type="entry name" value="NADP-DEPENDENT OXIDOREDUCTASE DOMAIN-CONTAINING PROTEIN"/>
    <property type="match status" value="1"/>
</dbReference>
<dbReference type="InterPro" id="IPR018170">
    <property type="entry name" value="Aldo/ket_reductase_CS"/>
</dbReference>
<sequence length="300" mass="33860">MSSLQNAKGGSYKLNTGFYIPLVGLGTYLITGNDVKPSVDAALSNGYRMFDTAKLYKNEPELGAALAELMPKHGVTRADIFITTKILPDTDEKAANVRKLIDESLANLKTNYIDMVLIHYPKYRSDTAEGDQDPKNAPRRQLTYIELEKLKAEGKIRSVGVSNYEVRHLEEIKAYGKMMPCANQLEYHPHFTRDELKEYCGKEGIFFQAFSSLARQEPTLMNDRVVKNLAKSRNTTAAMILLSFAVSQGVGIVPKSTIPDEIKQNIEVVNYKLSKEEIESLHKLNRDQNYIPNCYGWRVL</sequence>
<dbReference type="PRINTS" id="PR00069">
    <property type="entry name" value="ALDKETRDTASE"/>
</dbReference>
<accession>A0A7I4YPZ9</accession>
<comment type="similarity">
    <text evidence="1">Belongs to the aldo/keto reductase family.</text>
</comment>
<feature type="active site" description="Proton donor" evidence="4">
    <location>
        <position position="56"/>
    </location>
</feature>
<evidence type="ECO:0000256" key="5">
    <source>
        <dbReference type="PIRSR" id="PIRSR000097-2"/>
    </source>
</evidence>
<evidence type="ECO:0000256" key="3">
    <source>
        <dbReference type="ARBA" id="ARBA00023002"/>
    </source>
</evidence>
<dbReference type="InterPro" id="IPR020471">
    <property type="entry name" value="AKR"/>
</dbReference>
<evidence type="ECO:0000259" key="7">
    <source>
        <dbReference type="Pfam" id="PF00248"/>
    </source>
</evidence>
<dbReference type="Pfam" id="PF00248">
    <property type="entry name" value="Aldo_ket_red"/>
    <property type="match status" value="1"/>
</dbReference>